<protein>
    <submittedName>
        <fullName evidence="1">Uncharacterized protein</fullName>
    </submittedName>
</protein>
<proteinExistence type="predicted"/>
<evidence type="ECO:0000313" key="1">
    <source>
        <dbReference type="EMBL" id="JAE00543.1"/>
    </source>
</evidence>
<dbReference type="EMBL" id="GBRH01197353">
    <property type="protein sequence ID" value="JAE00543.1"/>
    <property type="molecule type" value="Transcribed_RNA"/>
</dbReference>
<accession>A0A0A9EWY5</accession>
<dbReference type="AlphaFoldDB" id="A0A0A9EWY5"/>
<reference evidence="1" key="1">
    <citation type="submission" date="2014-09" db="EMBL/GenBank/DDBJ databases">
        <authorList>
            <person name="Magalhaes I.L.F."/>
            <person name="Oliveira U."/>
            <person name="Santos F.R."/>
            <person name="Vidigal T.H.D.A."/>
            <person name="Brescovit A.D."/>
            <person name="Santos A.J."/>
        </authorList>
    </citation>
    <scope>NUCLEOTIDE SEQUENCE</scope>
    <source>
        <tissue evidence="1">Shoot tissue taken approximately 20 cm above the soil surface</tissue>
    </source>
</reference>
<sequence length="49" mass="5665">MFNSNYTLHDQTNKNPKFGANLNKNCNSYATHSAHHIYITISDRMHNLS</sequence>
<name>A0A0A9EWY5_ARUDO</name>
<organism evidence="1">
    <name type="scientific">Arundo donax</name>
    <name type="common">Giant reed</name>
    <name type="synonym">Donax arundinaceus</name>
    <dbReference type="NCBI Taxonomy" id="35708"/>
    <lineage>
        <taxon>Eukaryota</taxon>
        <taxon>Viridiplantae</taxon>
        <taxon>Streptophyta</taxon>
        <taxon>Embryophyta</taxon>
        <taxon>Tracheophyta</taxon>
        <taxon>Spermatophyta</taxon>
        <taxon>Magnoliopsida</taxon>
        <taxon>Liliopsida</taxon>
        <taxon>Poales</taxon>
        <taxon>Poaceae</taxon>
        <taxon>PACMAD clade</taxon>
        <taxon>Arundinoideae</taxon>
        <taxon>Arundineae</taxon>
        <taxon>Arundo</taxon>
    </lineage>
</organism>
<reference evidence="1" key="2">
    <citation type="journal article" date="2015" name="Data Brief">
        <title>Shoot transcriptome of the giant reed, Arundo donax.</title>
        <authorList>
            <person name="Barrero R.A."/>
            <person name="Guerrero F.D."/>
            <person name="Moolhuijzen P."/>
            <person name="Goolsby J.A."/>
            <person name="Tidwell J."/>
            <person name="Bellgard S.E."/>
            <person name="Bellgard M.I."/>
        </authorList>
    </citation>
    <scope>NUCLEOTIDE SEQUENCE</scope>
    <source>
        <tissue evidence="1">Shoot tissue taken approximately 20 cm above the soil surface</tissue>
    </source>
</reference>